<dbReference type="InterPro" id="IPR001173">
    <property type="entry name" value="Glyco_trans_2-like"/>
</dbReference>
<keyword evidence="3" id="KW-0808">Transferase</keyword>
<dbReference type="AlphaFoldDB" id="A0A917SR46"/>
<evidence type="ECO:0000256" key="6">
    <source>
        <dbReference type="ARBA" id="ARBA00023136"/>
    </source>
</evidence>
<evidence type="ECO:0000259" key="8">
    <source>
        <dbReference type="Pfam" id="PF13632"/>
    </source>
</evidence>
<reference evidence="9" key="2">
    <citation type="submission" date="2020-09" db="EMBL/GenBank/DDBJ databases">
        <authorList>
            <person name="Sun Q."/>
            <person name="Zhou Y."/>
        </authorList>
    </citation>
    <scope>NUCLEOTIDE SEQUENCE</scope>
    <source>
        <strain evidence="9">CGMCC 1.6293</strain>
    </source>
</reference>
<gene>
    <name evidence="9" type="ORF">GCM10011534_13810</name>
</gene>
<comment type="subcellular location">
    <subcellularLocation>
        <location evidence="1">Membrane</location>
        <topology evidence="1">Multi-pass membrane protein</topology>
    </subcellularLocation>
</comment>
<feature type="domain" description="Glycosyltransferase 2-like" evidence="8">
    <location>
        <begin position="156"/>
        <end position="358"/>
    </location>
</feature>
<dbReference type="PANTHER" id="PTHR43867">
    <property type="entry name" value="CELLULOSE SYNTHASE CATALYTIC SUBUNIT A [UDP-FORMING]"/>
    <property type="match status" value="1"/>
</dbReference>
<dbReference type="GO" id="GO:0005886">
    <property type="term" value="C:plasma membrane"/>
    <property type="evidence" value="ECO:0007669"/>
    <property type="project" value="TreeGrafter"/>
</dbReference>
<dbReference type="GO" id="GO:0016758">
    <property type="term" value="F:hexosyltransferase activity"/>
    <property type="evidence" value="ECO:0007669"/>
    <property type="project" value="TreeGrafter"/>
</dbReference>
<dbReference type="InterPro" id="IPR029044">
    <property type="entry name" value="Nucleotide-diphossugar_trans"/>
</dbReference>
<dbReference type="PANTHER" id="PTHR43867:SF4">
    <property type="entry name" value="BETA-(1-3)-GLUCOSYL TRANSFERASE"/>
    <property type="match status" value="1"/>
</dbReference>
<comment type="caution">
    <text evidence="9">The sequence shown here is derived from an EMBL/GenBank/DDBJ whole genome shotgun (WGS) entry which is preliminary data.</text>
</comment>
<feature type="transmembrane region" description="Helical" evidence="7">
    <location>
        <begin position="316"/>
        <end position="335"/>
    </location>
</feature>
<evidence type="ECO:0000256" key="5">
    <source>
        <dbReference type="ARBA" id="ARBA00022989"/>
    </source>
</evidence>
<keyword evidence="2" id="KW-0328">Glycosyltransferase</keyword>
<name>A0A917SR46_9RHOB</name>
<feature type="transmembrane region" description="Helical" evidence="7">
    <location>
        <begin position="347"/>
        <end position="369"/>
    </location>
</feature>
<keyword evidence="5 7" id="KW-1133">Transmembrane helix</keyword>
<keyword evidence="10" id="KW-1185">Reference proteome</keyword>
<sequence length="481" mass="49208">MHAALHRTAPVAGLALVGGGLPVAAICAGAALLAAQTVVTGLNLWTVGAMPLPPAPPVPGGRGGPPFFSVHVATHDEPPELVCDTLAALRDQRGAPGFEIIVLDNNTPDPAVWTPVAAWCKAAGPRFRFHHREGVTGAKAGALNIALGLTDPRATHVVVIDADYRAEPDFLAAAAQALGGAGPDFVQFPQAYRDGEDAGGVVLELSDYFTRHARAADGANAMLLTGTLSVIDRQALERVGGWSGATLTEDAELGLRLRGAGFNGRLDTRIGGRGLLPLDFDGLSKQRYRWAAGNVACLRALSGLPRRTALHTLAQLTAWGNFGLPVAALMTGGWLRGLVAGPDAATGLAMAFCGLALGLILLGAVLPLAMQAAAGPARRGDTLSAIATRIALLPASARGTLDGLARCAGGFRRTPKAAGTRTAPAWLRAELTVPGALGLLMLLHPAGPPLAQAGAALLALPLACAPAPCRALATYRQRAIG</sequence>
<evidence type="ECO:0000313" key="9">
    <source>
        <dbReference type="EMBL" id="GGL92808.1"/>
    </source>
</evidence>
<evidence type="ECO:0000256" key="4">
    <source>
        <dbReference type="ARBA" id="ARBA00022692"/>
    </source>
</evidence>
<dbReference type="Gene3D" id="3.90.550.10">
    <property type="entry name" value="Spore Coat Polysaccharide Biosynthesis Protein SpsA, Chain A"/>
    <property type="match status" value="1"/>
</dbReference>
<accession>A0A917SR46</accession>
<dbReference type="Proteomes" id="UP000649829">
    <property type="component" value="Unassembled WGS sequence"/>
</dbReference>
<dbReference type="SUPFAM" id="SSF53448">
    <property type="entry name" value="Nucleotide-diphospho-sugar transferases"/>
    <property type="match status" value="1"/>
</dbReference>
<protein>
    <recommendedName>
        <fullName evidence="8">Glycosyltransferase 2-like domain-containing protein</fullName>
    </recommendedName>
</protein>
<evidence type="ECO:0000256" key="2">
    <source>
        <dbReference type="ARBA" id="ARBA00022676"/>
    </source>
</evidence>
<feature type="transmembrane region" description="Helical" evidence="7">
    <location>
        <begin position="12"/>
        <end position="35"/>
    </location>
</feature>
<organism evidence="9 10">
    <name type="scientific">Pseudooceanicola nanhaiensis</name>
    <dbReference type="NCBI Taxonomy" id="375761"/>
    <lineage>
        <taxon>Bacteria</taxon>
        <taxon>Pseudomonadati</taxon>
        <taxon>Pseudomonadota</taxon>
        <taxon>Alphaproteobacteria</taxon>
        <taxon>Rhodobacterales</taxon>
        <taxon>Paracoccaceae</taxon>
        <taxon>Pseudooceanicola</taxon>
    </lineage>
</organism>
<evidence type="ECO:0000313" key="10">
    <source>
        <dbReference type="Proteomes" id="UP000649829"/>
    </source>
</evidence>
<evidence type="ECO:0000256" key="7">
    <source>
        <dbReference type="SAM" id="Phobius"/>
    </source>
</evidence>
<reference evidence="9" key="1">
    <citation type="journal article" date="2014" name="Int. J. Syst. Evol. Microbiol.">
        <title>Complete genome sequence of Corynebacterium casei LMG S-19264T (=DSM 44701T), isolated from a smear-ripened cheese.</title>
        <authorList>
            <consortium name="US DOE Joint Genome Institute (JGI-PGF)"/>
            <person name="Walter F."/>
            <person name="Albersmeier A."/>
            <person name="Kalinowski J."/>
            <person name="Ruckert C."/>
        </authorList>
    </citation>
    <scope>NUCLEOTIDE SEQUENCE</scope>
    <source>
        <strain evidence="9">CGMCC 1.6293</strain>
    </source>
</reference>
<dbReference type="EMBL" id="BMLF01000001">
    <property type="protein sequence ID" value="GGL92808.1"/>
    <property type="molecule type" value="Genomic_DNA"/>
</dbReference>
<evidence type="ECO:0000256" key="3">
    <source>
        <dbReference type="ARBA" id="ARBA00022679"/>
    </source>
</evidence>
<dbReference type="InterPro" id="IPR050321">
    <property type="entry name" value="Glycosyltr_2/OpgH_subfam"/>
</dbReference>
<proteinExistence type="predicted"/>
<keyword evidence="6 7" id="KW-0472">Membrane</keyword>
<evidence type="ECO:0000256" key="1">
    <source>
        <dbReference type="ARBA" id="ARBA00004141"/>
    </source>
</evidence>
<dbReference type="Pfam" id="PF13632">
    <property type="entry name" value="Glyco_trans_2_3"/>
    <property type="match status" value="1"/>
</dbReference>
<keyword evidence="4 7" id="KW-0812">Transmembrane</keyword>